<dbReference type="PANTHER" id="PTHR12526:SF630">
    <property type="entry name" value="GLYCOSYLTRANSFERASE"/>
    <property type="match status" value="1"/>
</dbReference>
<sequence>MQFIVLAPNEWQSRWMNRQQLFSLIGQQHNVTYGNGALFTWHFTFRKLVNSLFSTAHTTQDNVTVVNPSYFFLRTPRVALLDKISIEHYVAKLTKHISKEQPVVLYIFHPVFFEYVKHIKHDYLVFHAYDDYSKQSGYGSHEKENDDRLSTQADLIITSSLLIQERYLKAQPENKVKFVPNGVDYNAFSNASEQPIELDDIPQPRIGYVGAINQKADLSLWLALANYFQNISFVLIGPVNNLTKEDLNAFNELKKLKNSFYLGSKKKEEIASYMHHFDINTMIYKSDKSGWASSGYPLKLHEYLAVGKPVISADIEAVREFSNVVAIAEGADEWIEKVKQLLNENGQSTALAERKHVARNNTWECRVKTILNHIKQLDK</sequence>
<evidence type="ECO:0000313" key="1">
    <source>
        <dbReference type="EMBL" id="GAA0818053.1"/>
    </source>
</evidence>
<protein>
    <submittedName>
        <fullName evidence="1">Glycosyltransferase</fullName>
    </submittedName>
</protein>
<dbReference type="EMBL" id="BAAAFA010000006">
    <property type="protein sequence ID" value="GAA0818053.1"/>
    <property type="molecule type" value="Genomic_DNA"/>
</dbReference>
<reference evidence="2" key="1">
    <citation type="journal article" date="2019" name="Int. J. Syst. Evol. Microbiol.">
        <title>The Global Catalogue of Microorganisms (GCM) 10K type strain sequencing project: providing services to taxonomists for standard genome sequencing and annotation.</title>
        <authorList>
            <consortium name="The Broad Institute Genomics Platform"/>
            <consortium name="The Broad Institute Genome Sequencing Center for Infectious Disease"/>
            <person name="Wu L."/>
            <person name="Ma J."/>
        </authorList>
    </citation>
    <scope>NUCLEOTIDE SEQUENCE [LARGE SCALE GENOMIC DNA]</scope>
    <source>
        <strain evidence="2">JCM 15608</strain>
    </source>
</reference>
<organism evidence="1 2">
    <name type="scientific">Colwellia asteriadis</name>
    <dbReference type="NCBI Taxonomy" id="517723"/>
    <lineage>
        <taxon>Bacteria</taxon>
        <taxon>Pseudomonadati</taxon>
        <taxon>Pseudomonadota</taxon>
        <taxon>Gammaproteobacteria</taxon>
        <taxon>Alteromonadales</taxon>
        <taxon>Colwelliaceae</taxon>
        <taxon>Colwellia</taxon>
    </lineage>
</organism>
<dbReference type="RefSeq" id="WP_343817342.1">
    <property type="nucleotide sequence ID" value="NZ_BAAAFA010000006.1"/>
</dbReference>
<dbReference type="Proteomes" id="UP001500021">
    <property type="component" value="Unassembled WGS sequence"/>
</dbReference>
<gene>
    <name evidence="1" type="ORF">GCM10009111_20270</name>
</gene>
<dbReference type="Pfam" id="PF13692">
    <property type="entry name" value="Glyco_trans_1_4"/>
    <property type="match status" value="1"/>
</dbReference>
<keyword evidence="2" id="KW-1185">Reference proteome</keyword>
<proteinExistence type="predicted"/>
<dbReference type="Gene3D" id="3.40.50.2000">
    <property type="entry name" value="Glycogen Phosphorylase B"/>
    <property type="match status" value="1"/>
</dbReference>
<dbReference type="SUPFAM" id="SSF53756">
    <property type="entry name" value="UDP-Glycosyltransferase/glycogen phosphorylase"/>
    <property type="match status" value="1"/>
</dbReference>
<comment type="caution">
    <text evidence="1">The sequence shown here is derived from an EMBL/GenBank/DDBJ whole genome shotgun (WGS) entry which is preliminary data.</text>
</comment>
<accession>A0ABP3WHG4</accession>
<name>A0ABP3WHG4_9GAMM</name>
<dbReference type="PANTHER" id="PTHR12526">
    <property type="entry name" value="GLYCOSYLTRANSFERASE"/>
    <property type="match status" value="1"/>
</dbReference>
<evidence type="ECO:0000313" key="2">
    <source>
        <dbReference type="Proteomes" id="UP001500021"/>
    </source>
</evidence>